<dbReference type="InterPro" id="IPR016036">
    <property type="entry name" value="Malonyl_transacylase_ACP-bd"/>
</dbReference>
<feature type="domain" description="Carrier" evidence="7">
    <location>
        <begin position="4453"/>
        <end position="4528"/>
    </location>
</feature>
<dbReference type="SUPFAM" id="SSF53901">
    <property type="entry name" value="Thiolase-like"/>
    <property type="match status" value="4"/>
</dbReference>
<dbReference type="SMART" id="SM00827">
    <property type="entry name" value="PKS_AT"/>
    <property type="match status" value="4"/>
</dbReference>
<feature type="domain" description="Carrier" evidence="7">
    <location>
        <begin position="2705"/>
        <end position="2780"/>
    </location>
</feature>
<feature type="compositionally biased region" description="Basic and acidic residues" evidence="6">
    <location>
        <begin position="1439"/>
        <end position="1449"/>
    </location>
</feature>
<evidence type="ECO:0000256" key="5">
    <source>
        <dbReference type="PROSITE-ProRule" id="PRU01363"/>
    </source>
</evidence>
<feature type="region of interest" description="N-terminal hotdog fold" evidence="5">
    <location>
        <begin position="3707"/>
        <end position="3822"/>
    </location>
</feature>
<feature type="region of interest" description="Disordered" evidence="6">
    <location>
        <begin position="4983"/>
        <end position="5008"/>
    </location>
</feature>
<feature type="active site" description="Proton donor; for dehydratase activity" evidence="5">
    <location>
        <position position="2126"/>
    </location>
</feature>
<dbReference type="InterPro" id="IPR057326">
    <property type="entry name" value="KR_dom"/>
</dbReference>
<dbReference type="Pfam" id="PF22953">
    <property type="entry name" value="SpnB_Rossmann"/>
    <property type="match status" value="3"/>
</dbReference>
<feature type="domain" description="Carrier" evidence="7">
    <location>
        <begin position="907"/>
        <end position="985"/>
    </location>
</feature>
<dbReference type="SMART" id="SM00822">
    <property type="entry name" value="PKS_KR"/>
    <property type="match status" value="3"/>
</dbReference>
<dbReference type="Proteomes" id="UP001499930">
    <property type="component" value="Unassembled WGS sequence"/>
</dbReference>
<feature type="domain" description="Ketosynthase family 3 (KS3)" evidence="8">
    <location>
        <begin position="998"/>
        <end position="1426"/>
    </location>
</feature>
<dbReference type="InterPro" id="IPR020841">
    <property type="entry name" value="PKS_Beta-ketoAc_synthase_dom"/>
</dbReference>
<evidence type="ECO:0000259" key="7">
    <source>
        <dbReference type="PROSITE" id="PS50075"/>
    </source>
</evidence>
<feature type="region of interest" description="N-terminal hotdog fold" evidence="5">
    <location>
        <begin position="1924"/>
        <end position="2045"/>
    </location>
</feature>
<dbReference type="InterPro" id="IPR016035">
    <property type="entry name" value="Acyl_Trfase/lysoPLipase"/>
</dbReference>
<dbReference type="SUPFAM" id="SSF55048">
    <property type="entry name" value="Probable ACP-binding domain of malonyl-CoA ACP transacylase"/>
    <property type="match status" value="4"/>
</dbReference>
<organism evidence="10 11">
    <name type="scientific">Streptosporangium longisporum</name>
    <dbReference type="NCBI Taxonomy" id="46187"/>
    <lineage>
        <taxon>Bacteria</taxon>
        <taxon>Bacillati</taxon>
        <taxon>Actinomycetota</taxon>
        <taxon>Actinomycetes</taxon>
        <taxon>Streptosporangiales</taxon>
        <taxon>Streptosporangiaceae</taxon>
        <taxon>Streptosporangium</taxon>
    </lineage>
</organism>
<evidence type="ECO:0000313" key="11">
    <source>
        <dbReference type="Proteomes" id="UP001499930"/>
    </source>
</evidence>
<feature type="domain" description="Carrier" evidence="7">
    <location>
        <begin position="6233"/>
        <end position="6308"/>
    </location>
</feature>
<proteinExistence type="predicted"/>
<keyword evidence="1" id="KW-0596">Phosphopantetheine</keyword>
<evidence type="ECO:0000259" key="8">
    <source>
        <dbReference type="PROSITE" id="PS52004"/>
    </source>
</evidence>
<dbReference type="SMART" id="SM00826">
    <property type="entry name" value="PKS_DH"/>
    <property type="match status" value="3"/>
</dbReference>
<feature type="active site" description="Proton donor; for dehydratase activity" evidence="5">
    <location>
        <position position="5668"/>
    </location>
</feature>
<dbReference type="CDD" id="cd00833">
    <property type="entry name" value="PKS"/>
    <property type="match status" value="4"/>
</dbReference>
<dbReference type="InterPro" id="IPR014030">
    <property type="entry name" value="Ketoacyl_synth_N"/>
</dbReference>
<dbReference type="InterPro" id="IPR020806">
    <property type="entry name" value="PKS_PP-bd"/>
</dbReference>
<dbReference type="InterPro" id="IPR009081">
    <property type="entry name" value="PP-bd_ACP"/>
</dbReference>
<feature type="domain" description="Ketosynthase family 3 (KS3)" evidence="8">
    <location>
        <begin position="4550"/>
        <end position="4978"/>
    </location>
</feature>
<feature type="region of interest" description="Disordered" evidence="6">
    <location>
        <begin position="5931"/>
        <end position="5950"/>
    </location>
</feature>
<dbReference type="PROSITE" id="PS52019">
    <property type="entry name" value="PKS_MFAS_DH"/>
    <property type="match status" value="3"/>
</dbReference>
<dbReference type="Pfam" id="PF16197">
    <property type="entry name" value="KAsynt_C_assoc"/>
    <property type="match status" value="3"/>
</dbReference>
<sequence>MSSNDQQVSPPIAVIGTACRLPGAPDPRAFWRLLDEGRGAVREVPAHRDPSSVLAGLARENPGALHGGYLDDIGGFDPEFFGISPREAAAMDPQQRLVLELAWEALEDAGLVPATLSGSATGVFVGSIADEYAALSRASAIGRHTLTGTTRAIIANRVSYALGLRGPSIAVDTAQSSSLVAVHLAVESLRRGESRLALAGGVNLIVDPAGTAAVARFGGLSPDGHCHTFDRRANGYVRGEGAGLVLLKPLDAAIEDGDRVHAVLLGSAVNNDGTTDGLTVPSAHAQAEVIRTAWAAAGVTPSDVQYVELHGTGTRVGDPVEARGLGLARDGGPVLHVGSVKTNIGHLEGAAGIAGLLKTVLSVGERRLPASLNYSEPNPDIDLDAWRLAVRDRGGAWPREDERLVAGVSSFGMGGTNCHIVVAEAPGPYGRPGVSGPAGTPDARAPRVPLVLSARTEPALREQAARLRDLVAEHGEVPAGVPRSLATTRTAFEWRAAVTGDERVGLEALADGRPAAGVVTGRAVSAPVAVLFPGQGSQRPGMGRRAYQDLPVWRSAFDEVAAALDERLPRPVGDVVWAGPDSAEARLLDRTAFTQPAIFAVEVATFRLLASLGVEPSFLAGHSIGEVAAAHVSGILDLPSAAELIVARGRLMEALPAGGGMLAVGAGEAEAAELVALAGGTAVIAAVNGPESVVVAGGTDALEEVAALATARGHRTRLLPVSHAFHSPLMEPMLDDFREALAGIAFGRPRIPFVSTVTGELVESTGPEYWVEHARRPVRFADGLARLRELGAGIFVEAGPGATLSALGREAQGGGAVFVPVLGRHDEVEVAVGRLFTSGVPLDWDAVFPPGGPRAVLPTYPFQREHHWLDAVPAREPVAAEDLAPGRKSVPVVPAVPAVPAVPTVPDGAAEVERRVLDEVAAVLGFSDPARVDRDATFKDLGLDSLGMVELRDRVGTALGVGLPAAALFGHPTVAALARHLSGGTVPDAPVATAGHDDDPVVIVGMGCRFPGGVTSPEELWELVVSGTDAIGEFPADRGWDLEALYDPDPQRPGTSYTRHGGFLRDAGEFDAAFFGMSPREALATDPQQRLLLQVVWEALERAGIDPLSLRESDTGVFVGATASDYTPRLHEGDGASDGYLLTGGSISVASGRIAYVLGSRGPALTVDTACSSSLVALDLAVRSVRSGECSLALAGGVAVMASPGMFVEFSRQRGLSPDGRCRAFGAGADGTGWAEGVGVVAVERLSRARQLGHRVLAVVAGSAINQDGASNGLTAPNGRAQEQVIARALAEAGVNAVEVDAVEAHGTGTRLGDPIEAQALIAAYGRHRQRTTPLWLGSLKSNIGHAQAAAGVGGVIKMVMALRHGLLPATLHAHEASPLVDWHTSGVRLLQQATTWPQRERGGPRRAGVSSFGISGTNAHLILQQAPDAVAHVPADPGTRDVPDRTDAPADADADADSGTRDAPGRADRPPAASAPPVLLSGDGPTALRRQAAALADHLEAHPALDIRDVAVTLTSRARLGHGAAVLAGHLAEHLPALRALARGELHDALVTGERIPGRTVFVFPGQGSQWPEMARALLDSDPVFRAEIDACARAFARHTDWSLTAVLRGDAGAPPLERVDVVQPVLFAVMVSLAAMWRAAGVRPDAVVGHSQGEIAAAYVAGALSLADAARIVTLRSAAIARIAGNGGMVSVALGADELAEVLARRPGEIEIAVRNGPRSTVVAGGADALDELLAWCDEQSVRARRVPVDYASHTRYVEPLRDELLETFAGLRPRPAEIAFHSSVTGERMDTTGLDAGYWYHNLRRTVEFEAAVNGLIDTGHHRFIEIGPHPVLTMAVEEILAGRGVPGLAAGTLRRGEGGTDAFRRALAVACLGGVPVSWTTAGTRAVDLPTYRFERERYWLTPSTGPGRAPGLGRSAVRHPLLGAMVALVDGGAVLTGRLDTAAQEWLTDHSVFGTVLAPGTVLAELAARAGDLVGLPEVRELTVQAPLVLTPGRPATLQVLVSAPDEHGHRTVEVHARSSEDAPWTRHAAGTLGPGTLEAARVAWPPPGAESIDVTDVYTRLYRLGYDYGPAFQGLAAVWRTGDSGGGGAHGGGTVYAELVTAGPQGAAGGDFVLHPALLDAALHPVVAGLAGLTGPADPDPERPLLPFAFEGLRLTGGAARAEERLRARIKPLGGSRFRYTFADEDGEVVGAVDSLAFRPAARAELSAARPAAEAYRIGWERPARTGPAPGNVVVLGGFGDVDGPDALVTAGGDVTVVNGLPEAIGAGAVLVPVGGRPGDVPANGRSDDVPADDRPGDVPVGGRAGDVVARAHERTAAVLGLLQEWLRDPAFDGARLSVVVDGSDLASAPVRGLVRTAAAEHPGRFALVVVDGPAPASLLATEHGEREVAVRDGELLVPRLAACDLGGDAPSAPDSPEGTPAGTVLITGGTGTLGALVARRLAASAHPPHLLLVSRSGPHAPGAQALAGELGAAGAGVTVAACDVTDRAAVAELLASIPSGRPLRSVVHTAGLLADATVTGMTTEELDAALRPKVDAAWHLHELTEGLPLEGFVLFSSAVATFGVPGQANYAAANAFLDALAEHRHRAGLPATAVAWGLWEETSAMTSHLGAADRARLARYGVGPVETGRALDALERIREAHTVVSSLDEGVLRDEAAAGRLPALFSTIVRPPAAARRPATGGAWALKLRSEPPHERLRTVTGLVREQAAAVLGQGDADGVGADRPLKELGFDSLTAVELRNRLNALTGLTLPATVAFEFPTVAALASHLLDALSAQQSTAATAVTGTGTAGAAGTEADDPVVIVGMGCRFPGGVTSPEELWELVVSGTDAIGDFPADRGWDLDALYHPDPDHKGTSYTRHGGFLRDAGEFDAAFFGMSPREALATDPQQRLLLQVAWEALERAGIDPLSLRESDTGVFVGAMYDDYAARLRTAPEDLEGMLLAGNESSVASGRIAYVLGSRGPALTVDTACSSSLVALDLAVRSVRSGECSLALAGGVAVMASPGMFVEFSRQRGLSPDGRCRAFGAGADGTGWAEGVGVVAVERLSRARTLGHRVLAVVAGSAINQDGASNGLTAPNGRAQEQVIARALAEAAVNADEVDAVEAHGTGTRLGDPIEAQALIAAYGRHGQRTTPLWLGSLKSNIGHAQAAAGVGGVIKMVMALRHGLLPATLHAHEASPLVDWHTSGVRLLQEAVTWPERDDNGPRRAGVSSFGISGTNAHLILQQAPADPEPGDVPDGRGPVPLVLSAKTATALRAQAGALHDALASGTAPGLRDIGLTLARRPRFEHRAVIDADAAANADTDAEGGNAAVALAALAAIRDGGRHPRVESGRARPDQRLAFLFSGQGSQRAGMGAELLETSAPYAEAFDEISASMEPLLGVGLRELVTGDPDALRHTRYAQPALFALEVALYRLAESHGLRPDFLIGHSVGELAAAHVAGVLDLADACALVAARGRLMQSARDGGAMAAFAATEAEAAELAATSDGRVEIAAVNGPAATVLSGDADEIDRLVGRWKDAGHRAARLKVGHAFHSAHMDGVLDEFRRVVSGLSFHAPRVPVVSTVTGALAGEREMSEPDYWVAQLRGTVRFADAVRAAHRSGVTRFAELGPDGSLAAMARESADEVLAVPLLRPGRPEAATVRAALGRLHAAGVPVDFGPLLAGGRLVDLPTYPFETRHYWLLPAEDDGRPSAYGLDASPHPLLTASTELPGGARLFTGALSARRQPWLAEHRVDGRVLVPAAALAELALSIGAGVGLPVLGDFVMHAPLELDGVAETRLQVSVSATGELTLRGRAAGAEWTSHVTAVLTADAATDVTGEVTPGRTAPPPPGSGTRLDADGPEAAYRLLAEHGYEYGPAFQGLRGAWPDGTDLHAEAELPAPLQREAIRYGLHPALLDAVLHAISLHAISLHGIDGPAGVRRVPYALDGVRLHAAHATRVRARLTPVDPADPDAYRVELTGDDGRAVLTVERLRLRPLPSAAGLYRLRWEAVEPPAPVAGDVTVATSLPERLAGTERSASTERPAGTVLLALPDDGDDPYAVVEAARRAVRRWLAETDGGRLVFLTRGLAIGDAETALPSTAALWGLVRAARAEHPGRFALLDTDDDTDPALLAAIGAELPEAALRDGVPRVPRLSPEPPPTPEPAPAPAPAPGSETEAGAGAGVVADVVAGAAADGTAWPRSAAGGTVLITGGLGALGRRIARHLVTRHGVRDLLLVSRRGEEHPDAAHAQTELTGLGARVTVRACDPSDRDALAALLAGLDTPLTGVVHAAGVVEDAAADRLSAGALRRTIEAKAVAAENLDEATRDAGLDAFVLFGSVAGVVGTAGQGGYCAANAALEAITHRRRLSGGHGVTVHWGLWDIGAGMGAALTGRDVARLGRAGIRPMGESDGIALFDRALRLDTAAVVAAHLDPRAAERHRTRAAVRHAPAPDTATAPNAPAATAPNTSRVVLEAVAAVLGHASGAEVDPERSFSDLGFDSLTAVELRNRLSEELGVRLPGTIVFDHPDPVALIRFLDEVTGTGTPPEPRDEPREPAAPGGTDDAIAIVGMACRFPGGVRTPAELWELLDSGGDAISAFPDDRGWDPDLFDPDPERSGTSSTRYGGFLHDAAEFDPGFFGISPREALAVDPQQRLLLQAAWEAVEDAGIDPSTLRGTRSGVFVGVMYSDYGARVHQRRGTGGDLEGYLVSGSAGSVASGRISFTLGLEGPAVTVDTACSSSLVAVHQAAQALRLGECTLALAGGVTVMASPATFIEFSRQRGLAPDGRCKPFSADADGTAWGEGVGLLVLERLSDARRNGHRVLAVVRGSAVNQDGASNGLTAPNGPSQERVIRGALRSAGLRPADVDVLEAHGTGTRLGDPIEAGAVLNTYGRDRGDRSPLLMGSVKSNIGHTQAAAGVAGIIKMVLAMRYGRVPATLHRGTLTGHVDWSGGTVSVPAEPVAWPDTPGPRRAAVSSFGISGTNAHVVLESGEHVPAPGGATPDATSGAVPGAAPEGTPGSTAGAVVPWVLSARDAAGLREQAVRLRRHVLADPGLRAVDVALSLGTTRTAFERRAVVLGRDRDELLAGLGHLIDGTATPSGSLPAVLTGTPVRGGTAVLFTGQGSQRTGMGTELYRSFPVYARAFDEVCAEFRRVDGTDVAGVVAGDAGAGPIDQTRYTQAALFAVEVALFRLLESWGLPADLLAGHSIGEITAAHVGGALSLPDAVALVASRGRLMQELPAGGAMTAVQADLATVERLIAETGTRVDVAAVNAPGSVVLSGDAGAVGDLAGVLAGSGYRTRPLAVSHAFHSAHMEPMLAAFREEVGDLPAGPPARTVVSTLTAREAGADTFGSAAHWADQVRGTVRFADAVGRMRELGAARFLEVGPDAALTAMVGQHELGEGVVAIPALDRRLDDAFALWSFVARAFVAGVAWDWRALLRAGTGNTENTQGGGDAVVVPLPTYPFHRERLWLLPPAEDGSAAGIGAEDPGHPLLSASIAVPDGGQTLYTGVLSQRRQPWLAEHALAGTPVLPATALVDLLGWLAERHGMTTVRELTLHAPVTVGAEEEVRLRVTVADDTVRVHARPGREAADAEWTLHAEAVLGTEAGTEAGTDAPAWSGHRPPEARPVDVTGIYATFAGRGYDYGPAFQGLRALWTTGDELHAEVDTAGDLVPGLLDAALHAWIADAGEAAPGGVQVPHTWREVRVHDQPRGPLRVRIRHTGEETFTLDVVSAAGAPGVLGSGGGDGGVGVGDVARPVLSAGEVRVRRVEESALLRGGGSAARPYELAWVPAHLAATAPAGEGSGGQKDTIVLVRGDGQDLPFPTVPYGGEQDGQDPAAVRALLLAVRESILTLPERAHLVVVTRGAVAVDAEDRVPGLAEAALWGLVRAARQEYPGRISIVDVDGHGESSALLPRAVAARPGELAIRRGEAFRPRLRAVTGTPATRPDPTKPAEPTEPTELAELGTGTVLVSGAGGALGAAVVRHLVARHGARDLLLVSRRGDADPVLRALAGELGDRARVRTAACDLADAAATEALLAGIGPDRPLGAVFHIAGALDDAVLENTTGERLERVLRPKVDAAWNLHRLTAGLPLTAFVLFSSVAGVLGNAGQAGYAAANAFLDALACHRRAAGLPGTSLAWGLWESGPDTGMAAGLDTAARARLDRLGIRALPVDAGLDLLDRSLASGPAVVVPVWFDRAALARRQDDLPEVLGGLVPARPATAAVPLARRLPGMDEAAARTVVRDTVAGRVAEVLGLAGAAQVPEDRGLFDLGLDSLTAIELRNRLGTEIGERLPATVLFDHPTVRALTEHLLERRDAERPAFDTAALETWVSSASDLDPGHRRRADLVRALRAALNTLDAGGTAVNGEEPLFGMDSASDDELFGLLDRELSD</sequence>
<accession>A0ABN3XPQ8</accession>
<dbReference type="InterPro" id="IPR014043">
    <property type="entry name" value="Acyl_transferase_dom"/>
</dbReference>
<dbReference type="SUPFAM" id="SSF51735">
    <property type="entry name" value="NAD(P)-binding Rossmann-fold domains"/>
    <property type="match status" value="6"/>
</dbReference>
<feature type="compositionally biased region" description="Basic and acidic residues" evidence="6">
    <location>
        <begin position="1459"/>
        <end position="1470"/>
    </location>
</feature>
<dbReference type="InterPro" id="IPR014031">
    <property type="entry name" value="Ketoacyl_synth_C"/>
</dbReference>
<dbReference type="InterPro" id="IPR018201">
    <property type="entry name" value="Ketoacyl_synth_AS"/>
</dbReference>
<dbReference type="Gene3D" id="3.40.47.10">
    <property type="match status" value="4"/>
</dbReference>
<feature type="domain" description="PKS/mFAS DH" evidence="9">
    <location>
        <begin position="1924"/>
        <end position="2213"/>
    </location>
</feature>
<dbReference type="InterPro" id="IPR036736">
    <property type="entry name" value="ACP-like_sf"/>
</dbReference>
<dbReference type="InterPro" id="IPR049551">
    <property type="entry name" value="PKS_DH_C"/>
</dbReference>
<evidence type="ECO:0000259" key="9">
    <source>
        <dbReference type="PROSITE" id="PS52019"/>
    </source>
</evidence>
<evidence type="ECO:0000256" key="4">
    <source>
        <dbReference type="ARBA" id="ARBA00023315"/>
    </source>
</evidence>
<dbReference type="InterPro" id="IPR049552">
    <property type="entry name" value="PKS_DH_N"/>
</dbReference>
<feature type="active site" description="Proton acceptor; for dehydratase activity" evidence="5">
    <location>
        <position position="1955"/>
    </location>
</feature>
<dbReference type="InterPro" id="IPR049900">
    <property type="entry name" value="PKS_mFAS_DH"/>
</dbReference>
<name>A0ABN3XPQ8_9ACTN</name>
<dbReference type="EMBL" id="BAAAWD010000002">
    <property type="protein sequence ID" value="GAA2986038.1"/>
    <property type="molecule type" value="Genomic_DNA"/>
</dbReference>
<evidence type="ECO:0000256" key="2">
    <source>
        <dbReference type="ARBA" id="ARBA00022553"/>
    </source>
</evidence>
<feature type="active site" description="Proton acceptor; for dehydratase activity" evidence="5">
    <location>
        <position position="5513"/>
    </location>
</feature>
<feature type="domain" description="PKS/mFAS DH" evidence="9">
    <location>
        <begin position="5481"/>
        <end position="5751"/>
    </location>
</feature>
<feature type="compositionally biased region" description="Basic and acidic residues" evidence="6">
    <location>
        <begin position="2292"/>
        <end position="2303"/>
    </location>
</feature>
<dbReference type="InterPro" id="IPR042104">
    <property type="entry name" value="PKS_dehydratase_sf"/>
</dbReference>
<keyword evidence="4" id="KW-0012">Acyltransferase</keyword>
<feature type="active site" description="Proton donor; for dehydratase activity" evidence="5">
    <location>
        <position position="3904"/>
    </location>
</feature>
<dbReference type="Pfam" id="PF00550">
    <property type="entry name" value="PP-binding"/>
    <property type="match status" value="4"/>
</dbReference>
<dbReference type="CDD" id="cd08956">
    <property type="entry name" value="KR_3_FAS_SDR_x"/>
    <property type="match status" value="3"/>
</dbReference>
<dbReference type="InterPro" id="IPR032821">
    <property type="entry name" value="PKS_assoc"/>
</dbReference>
<dbReference type="InterPro" id="IPR020807">
    <property type="entry name" value="PKS_DH"/>
</dbReference>
<dbReference type="Pfam" id="PF00109">
    <property type="entry name" value="ketoacyl-synt"/>
    <property type="match status" value="4"/>
</dbReference>
<evidence type="ECO:0000313" key="10">
    <source>
        <dbReference type="EMBL" id="GAA2986038.1"/>
    </source>
</evidence>
<feature type="domain" description="Ketosynthase family 3 (KS3)" evidence="8">
    <location>
        <begin position="2805"/>
        <end position="3233"/>
    </location>
</feature>
<keyword evidence="3" id="KW-0808">Transferase</keyword>
<comment type="caution">
    <text evidence="10">The sequence shown here is derived from an EMBL/GenBank/DDBJ whole genome shotgun (WGS) entry which is preliminary data.</text>
</comment>
<dbReference type="Gene3D" id="3.40.366.10">
    <property type="entry name" value="Malonyl-Coenzyme A Acyl Carrier Protein, domain 2"/>
    <property type="match status" value="4"/>
</dbReference>
<feature type="domain" description="Ketosynthase family 3 (KS3)" evidence="8">
    <location>
        <begin position="9"/>
        <end position="424"/>
    </location>
</feature>
<dbReference type="PROSITE" id="PS52004">
    <property type="entry name" value="KS3_2"/>
    <property type="match status" value="4"/>
</dbReference>
<dbReference type="Gene3D" id="3.10.129.110">
    <property type="entry name" value="Polyketide synthase dehydratase"/>
    <property type="match status" value="3"/>
</dbReference>
<reference evidence="10 11" key="1">
    <citation type="journal article" date="2019" name="Int. J. Syst. Evol. Microbiol.">
        <title>The Global Catalogue of Microorganisms (GCM) 10K type strain sequencing project: providing services to taxonomists for standard genome sequencing and annotation.</title>
        <authorList>
            <consortium name="The Broad Institute Genomics Platform"/>
            <consortium name="The Broad Institute Genome Sequencing Center for Infectious Disease"/>
            <person name="Wu L."/>
            <person name="Ma J."/>
        </authorList>
    </citation>
    <scope>NUCLEOTIDE SEQUENCE [LARGE SCALE GENOMIC DNA]</scope>
    <source>
        <strain evidence="10 11">JCM 3106</strain>
    </source>
</reference>
<feature type="region of interest" description="Disordered" evidence="6">
    <location>
        <begin position="1433"/>
        <end position="1485"/>
    </location>
</feature>
<feature type="region of interest" description="Disordered" evidence="6">
    <location>
        <begin position="4433"/>
        <end position="4452"/>
    </location>
</feature>
<feature type="region of interest" description="Disordered" evidence="6">
    <location>
        <begin position="4132"/>
        <end position="4166"/>
    </location>
</feature>
<dbReference type="SMART" id="SM00823">
    <property type="entry name" value="PKS_PP"/>
    <property type="match status" value="4"/>
</dbReference>
<feature type="domain" description="PKS/mFAS DH" evidence="9">
    <location>
        <begin position="3707"/>
        <end position="3990"/>
    </location>
</feature>
<dbReference type="InterPro" id="IPR013968">
    <property type="entry name" value="PKS_KR"/>
</dbReference>
<gene>
    <name evidence="10" type="ORF">GCM10017559_02060</name>
</gene>
<dbReference type="Pfam" id="PF00698">
    <property type="entry name" value="Acyl_transf_1"/>
    <property type="match status" value="4"/>
</dbReference>
<dbReference type="InterPro" id="IPR050091">
    <property type="entry name" value="PKS_NRPS_Biosynth_Enz"/>
</dbReference>
<feature type="active site" description="Proton acceptor; for dehydratase activity" evidence="5">
    <location>
        <position position="3738"/>
    </location>
</feature>
<dbReference type="InterPro" id="IPR006162">
    <property type="entry name" value="Ppantetheine_attach_site"/>
</dbReference>
<dbReference type="SUPFAM" id="SSF52151">
    <property type="entry name" value="FabD/lysophospholipase-like"/>
    <property type="match status" value="4"/>
</dbReference>
<dbReference type="InterPro" id="IPR001227">
    <property type="entry name" value="Ac_transferase_dom_sf"/>
</dbReference>
<feature type="compositionally biased region" description="Low complexity" evidence="6">
    <location>
        <begin position="4436"/>
        <end position="4452"/>
    </location>
</feature>
<dbReference type="Pfam" id="PF02801">
    <property type="entry name" value="Ketoacyl-synt_C"/>
    <property type="match status" value="4"/>
</dbReference>
<dbReference type="SUPFAM" id="SSF47336">
    <property type="entry name" value="ACP-like"/>
    <property type="match status" value="4"/>
</dbReference>
<evidence type="ECO:0000256" key="6">
    <source>
        <dbReference type="SAM" id="MobiDB-lite"/>
    </source>
</evidence>
<feature type="region of interest" description="Disordered" evidence="6">
    <location>
        <begin position="4527"/>
        <end position="4550"/>
    </location>
</feature>
<keyword evidence="2" id="KW-0597">Phosphoprotein</keyword>
<dbReference type="PANTHER" id="PTHR43775:SF51">
    <property type="entry name" value="INACTIVE PHENOLPHTHIOCEROL SYNTHESIS POLYKETIDE SYNTHASE TYPE I PKS1-RELATED"/>
    <property type="match status" value="1"/>
</dbReference>
<dbReference type="Gene3D" id="3.40.50.720">
    <property type="entry name" value="NAD(P)-binding Rossmann-like Domain"/>
    <property type="match status" value="3"/>
</dbReference>
<dbReference type="PROSITE" id="PS00606">
    <property type="entry name" value="KS3_1"/>
    <property type="match status" value="3"/>
</dbReference>
<feature type="region of interest" description="C-terminal hotdog fold" evidence="5">
    <location>
        <begin position="5616"/>
        <end position="5751"/>
    </location>
</feature>
<dbReference type="Pfam" id="PF08659">
    <property type="entry name" value="KR"/>
    <property type="match status" value="3"/>
</dbReference>
<dbReference type="RefSeq" id="WP_344886965.1">
    <property type="nucleotide sequence ID" value="NZ_BAAAWD010000002.1"/>
</dbReference>
<feature type="region of interest" description="N-terminal hotdog fold" evidence="5">
    <location>
        <begin position="5481"/>
        <end position="5600"/>
    </location>
</feature>
<feature type="region of interest" description="C-terminal hotdog fold" evidence="5">
    <location>
        <begin position="3839"/>
        <end position="3990"/>
    </location>
</feature>
<dbReference type="InterPro" id="IPR036291">
    <property type="entry name" value="NAD(P)-bd_dom_sf"/>
</dbReference>
<dbReference type="InterPro" id="IPR055123">
    <property type="entry name" value="SpnB-like_Rossmann"/>
</dbReference>
<feature type="compositionally biased region" description="Pro residues" evidence="6">
    <location>
        <begin position="4142"/>
        <end position="4158"/>
    </location>
</feature>
<dbReference type="SMART" id="SM00825">
    <property type="entry name" value="PKS_KS"/>
    <property type="match status" value="4"/>
</dbReference>
<evidence type="ECO:0000256" key="3">
    <source>
        <dbReference type="ARBA" id="ARBA00022679"/>
    </source>
</evidence>
<keyword evidence="11" id="KW-1185">Reference proteome</keyword>
<protein>
    <submittedName>
        <fullName evidence="10">Uncharacterized protein</fullName>
    </submittedName>
</protein>
<dbReference type="Pfam" id="PF14765">
    <property type="entry name" value="PS-DH"/>
    <property type="match status" value="3"/>
</dbReference>
<dbReference type="Pfam" id="PF21089">
    <property type="entry name" value="PKS_DH_N"/>
    <property type="match status" value="3"/>
</dbReference>
<dbReference type="PANTHER" id="PTHR43775">
    <property type="entry name" value="FATTY ACID SYNTHASE"/>
    <property type="match status" value="1"/>
</dbReference>
<dbReference type="Gene3D" id="3.30.70.3290">
    <property type="match status" value="4"/>
</dbReference>
<feature type="region of interest" description="C-terminal hotdog fold" evidence="5">
    <location>
        <begin position="2055"/>
        <end position="2213"/>
    </location>
</feature>
<dbReference type="PROSITE" id="PS50075">
    <property type="entry name" value="CARRIER"/>
    <property type="match status" value="4"/>
</dbReference>
<dbReference type="InterPro" id="IPR016039">
    <property type="entry name" value="Thiolase-like"/>
</dbReference>
<evidence type="ECO:0000256" key="1">
    <source>
        <dbReference type="ARBA" id="ARBA00022450"/>
    </source>
</evidence>
<dbReference type="Gene3D" id="1.10.1200.10">
    <property type="entry name" value="ACP-like"/>
    <property type="match status" value="4"/>
</dbReference>
<feature type="region of interest" description="Disordered" evidence="6">
    <location>
        <begin position="2284"/>
        <end position="2306"/>
    </location>
</feature>
<dbReference type="PROSITE" id="PS00012">
    <property type="entry name" value="PHOSPHOPANTETHEINE"/>
    <property type="match status" value="4"/>
</dbReference>
<dbReference type="SMART" id="SM01294">
    <property type="entry name" value="PKS_PP_betabranch"/>
    <property type="match status" value="4"/>
</dbReference>